<dbReference type="PANTHER" id="PTHR35613">
    <property type="entry name" value="C-TYPE LECTIN DOMAIN-CONTAINING PROTEIN"/>
    <property type="match status" value="1"/>
</dbReference>
<dbReference type="RefSeq" id="XP_028878938.1">
    <property type="nucleotide sequence ID" value="XM_029029754.1"/>
</dbReference>
<dbReference type="EMBL" id="NBCO01000040">
    <property type="protein sequence ID" value="ORC84872.1"/>
    <property type="molecule type" value="Genomic_DNA"/>
</dbReference>
<comment type="caution">
    <text evidence="1">The sequence shown here is derived from an EMBL/GenBank/DDBJ whole genome shotgun (WGS) entry which is preliminary data.</text>
</comment>
<sequence>MNGGSLVSGQSTAAQNAIADELKSKLSPSTTVPITYMGGDATYSVSVEPDPKQRCIPHTRGAVSAFCIYRWNQGLFASGNFVGKGVSFYR</sequence>
<dbReference type="InterPro" id="IPR031797">
    <property type="entry name" value="DUF5075"/>
</dbReference>
<dbReference type="PANTHER" id="PTHR35613:SF2">
    <property type="entry name" value="C-TYPE LECTIN DOMAIN-CONTAINING PROTEIN"/>
    <property type="match status" value="1"/>
</dbReference>
<reference evidence="1 2" key="1">
    <citation type="submission" date="2017-03" db="EMBL/GenBank/DDBJ databases">
        <title>An alternative strategy for trypanosome survival in the mammalian bloodstream revealed through genome and transcriptome analysis of the ubiquitous bovine parasite Trypanosoma (Megatrypanum) theileri.</title>
        <authorList>
            <person name="Kelly S."/>
            <person name="Ivens A."/>
            <person name="Mott A."/>
            <person name="O'Neill E."/>
            <person name="Emms D."/>
            <person name="Macleod O."/>
            <person name="Voorheis P."/>
            <person name="Matthews J."/>
            <person name="Matthews K."/>
            <person name="Carrington M."/>
        </authorList>
    </citation>
    <scope>NUCLEOTIDE SEQUENCE [LARGE SCALE GENOMIC DNA]</scope>
    <source>
        <strain evidence="1">Edinburgh</strain>
    </source>
</reference>
<evidence type="ECO:0000313" key="2">
    <source>
        <dbReference type="Proteomes" id="UP000192257"/>
    </source>
</evidence>
<dbReference type="GeneID" id="39989534"/>
<dbReference type="OrthoDB" id="252801at2759"/>
<keyword evidence="2" id="KW-1185">Reference proteome</keyword>
<feature type="non-terminal residue" evidence="1">
    <location>
        <position position="90"/>
    </location>
</feature>
<dbReference type="Pfam" id="PF16825">
    <property type="entry name" value="DUF5075"/>
    <property type="match status" value="1"/>
</dbReference>
<proteinExistence type="predicted"/>
<organism evidence="1 2">
    <name type="scientific">Trypanosoma theileri</name>
    <dbReference type="NCBI Taxonomy" id="67003"/>
    <lineage>
        <taxon>Eukaryota</taxon>
        <taxon>Discoba</taxon>
        <taxon>Euglenozoa</taxon>
        <taxon>Kinetoplastea</taxon>
        <taxon>Metakinetoplastina</taxon>
        <taxon>Trypanosomatida</taxon>
        <taxon>Trypanosomatidae</taxon>
        <taxon>Trypanosoma</taxon>
    </lineage>
</organism>
<dbReference type="VEuPathDB" id="TriTrypDB:TM35_000401390"/>
<protein>
    <submittedName>
        <fullName evidence="1">Uncharacterized protein</fullName>
    </submittedName>
</protein>
<accession>A0A1X0NJE1</accession>
<gene>
    <name evidence="1" type="ORF">TM35_000401390</name>
</gene>
<dbReference type="Proteomes" id="UP000192257">
    <property type="component" value="Unassembled WGS sequence"/>
</dbReference>
<evidence type="ECO:0000313" key="1">
    <source>
        <dbReference type="EMBL" id="ORC84872.1"/>
    </source>
</evidence>
<dbReference type="AlphaFoldDB" id="A0A1X0NJE1"/>
<name>A0A1X0NJE1_9TRYP</name>